<keyword evidence="2" id="KW-0378">Hydrolase</keyword>
<dbReference type="InterPro" id="IPR014395">
    <property type="entry name" value="Pen/GL7ACA/AHL_acylase"/>
</dbReference>
<keyword evidence="4" id="KW-0732">Signal</keyword>
<dbReference type="Gene3D" id="1.10.287.150">
    <property type="match status" value="1"/>
</dbReference>
<evidence type="ECO:0000256" key="1">
    <source>
        <dbReference type="ARBA" id="ARBA00006586"/>
    </source>
</evidence>
<keyword evidence="6" id="KW-1185">Reference proteome</keyword>
<dbReference type="PANTHER" id="PTHR34218:SF4">
    <property type="entry name" value="ACYL-HOMOSERINE LACTONE ACYLASE QUIP"/>
    <property type="match status" value="1"/>
</dbReference>
<dbReference type="Gene3D" id="2.30.120.10">
    <property type="match status" value="1"/>
</dbReference>
<sequence>MIDTAVCVFLNDGNIVPQPSRLSRHACVLAFFLAFAALALPLLPSTAHATSTATHQVVIKRDEYGVPQIYADTTYKLFYGYGYAVAQDRLFQMEMAKRSTQGTVAGVLGEKFEKFDEATRGNYWPASIEQQIAALPKNERDILDGYADGMNAWIAQVRAHLATLMPRQFNDFGFTPSNWSAFDVAMVFVGTMANRFSDSTSEVDNLALLTALKDKYGDVRGMELFNQLKWLVNPDARTTIAPDERTYPVKLGAQVGSGTLAYTLPRYDGPPPMAERLARGADGMLLALDPVANRDTVLAQYAASGANGLAGFPTTSNMWIIGKHRARGAKAIMLNGPQFGWFNPAYTYGVGLHGAGFNIVGNTPFAYPCMLFGHNGRISWGSTAGFGDDIDNFAERIDPARADFYWHNGAWVQMEKRTEIIHVKDAAPVTLDVYRTVHGIVMQRDDATHTAYAKARAWDGLEVQSLLAWTHQAQAHDWKSWTDQAARQALTINWYYADRDGNIGYAHTGKYPRRRAGHDPRLPVPGTGEWDWRGLLPFSTNPQIYNPRSGYIANWNNSPEKGYPASDLFAFLWGQADRVDEISRRIDAHATLDTDDVWQILKETSRADLNVHPFLPFIERATATLPNDDPRRRLADSLAHWDGINDDPKDTGKYAQPGSAIMNAWLTSMLGRTVVKAVPAPFDKWYTASGYETTQDGPTGSVNLSAGSKILYEALLGPRSGVPQRVDLFNGAQPDDVIRAALDDAWKSLSQRYGDDITQWRTPAVTLTFRANNFFGVPQADGSEAIHVPEYQNRGTENDLIVFGSEGAAGKVQASDVVAPGQSGFVAPDGTRSTHYADQLELYTGFGRKALWLDDADVVQHTRQVERLDVAEPK</sequence>
<accession>A0ABR7PV58</accession>
<dbReference type="Gene3D" id="3.60.20.10">
    <property type="entry name" value="Glutamine Phosphoribosylpyrophosphate, subunit 1, domain 1"/>
    <property type="match status" value="1"/>
</dbReference>
<dbReference type="PANTHER" id="PTHR34218">
    <property type="entry name" value="PEPTIDASE S45 PENICILLIN AMIDASE"/>
    <property type="match status" value="1"/>
</dbReference>
<evidence type="ECO:0000256" key="4">
    <source>
        <dbReference type="SAM" id="SignalP"/>
    </source>
</evidence>
<comment type="caution">
    <text evidence="5">The sequence shown here is derived from an EMBL/GenBank/DDBJ whole genome shotgun (WGS) entry which is preliminary data.</text>
</comment>
<evidence type="ECO:0000313" key="6">
    <source>
        <dbReference type="Proteomes" id="UP000736373"/>
    </source>
</evidence>
<organism evidence="5 6">
    <name type="scientific">Paraburkholderia podalyriae</name>
    <dbReference type="NCBI Taxonomy" id="1938811"/>
    <lineage>
        <taxon>Bacteria</taxon>
        <taxon>Pseudomonadati</taxon>
        <taxon>Pseudomonadota</taxon>
        <taxon>Betaproteobacteria</taxon>
        <taxon>Burkholderiales</taxon>
        <taxon>Burkholderiaceae</taxon>
        <taxon>Paraburkholderia</taxon>
    </lineage>
</organism>
<proteinExistence type="inferred from homology"/>
<feature type="chain" id="PRO_5045364718" evidence="4">
    <location>
        <begin position="50"/>
        <end position="874"/>
    </location>
</feature>
<evidence type="ECO:0000256" key="3">
    <source>
        <dbReference type="ARBA" id="ARBA00023145"/>
    </source>
</evidence>
<dbReference type="InterPro" id="IPR002692">
    <property type="entry name" value="S45"/>
</dbReference>
<dbReference type="InterPro" id="IPR029055">
    <property type="entry name" value="Ntn_hydrolases_N"/>
</dbReference>
<evidence type="ECO:0000256" key="2">
    <source>
        <dbReference type="ARBA" id="ARBA00022801"/>
    </source>
</evidence>
<dbReference type="Proteomes" id="UP000736373">
    <property type="component" value="Unassembled WGS sequence"/>
</dbReference>
<protein>
    <submittedName>
        <fullName evidence="5">Penicillin acylase</fullName>
    </submittedName>
</protein>
<keyword evidence="3" id="KW-0865">Zymogen</keyword>
<dbReference type="InterPro" id="IPR023343">
    <property type="entry name" value="Penicillin_amidase_dom1"/>
</dbReference>
<dbReference type="PIRSF" id="PIRSF001227">
    <property type="entry name" value="Pen_acylase"/>
    <property type="match status" value="1"/>
</dbReference>
<dbReference type="SUPFAM" id="SSF56235">
    <property type="entry name" value="N-terminal nucleophile aminohydrolases (Ntn hydrolases)"/>
    <property type="match status" value="1"/>
</dbReference>
<dbReference type="Pfam" id="PF01804">
    <property type="entry name" value="Penicil_amidase"/>
    <property type="match status" value="1"/>
</dbReference>
<dbReference type="InterPro" id="IPR043147">
    <property type="entry name" value="Penicillin_amidase_A-knob"/>
</dbReference>
<evidence type="ECO:0000313" key="5">
    <source>
        <dbReference type="EMBL" id="MBC8750160.1"/>
    </source>
</evidence>
<dbReference type="EMBL" id="VZQQ01000028">
    <property type="protein sequence ID" value="MBC8750160.1"/>
    <property type="molecule type" value="Genomic_DNA"/>
</dbReference>
<dbReference type="InterPro" id="IPR043146">
    <property type="entry name" value="Penicillin_amidase_N_B-knob"/>
</dbReference>
<gene>
    <name evidence="5" type="ORF">F6X42_27285</name>
</gene>
<reference evidence="5 6" key="1">
    <citation type="submission" date="2019-09" db="EMBL/GenBank/DDBJ databases">
        <title>Paraburkholderia podalyriae sp. nov., A South African Podalyria-associated rhizobium.</title>
        <authorList>
            <person name="Mavima L."/>
            <person name="Beukes C.W."/>
            <person name="Palmer M."/>
            <person name="De Meyer S.E."/>
            <person name="James E.K."/>
            <person name="Maluk M."/>
            <person name="Avontuur J.R."/>
            <person name="Chan W.Y."/>
            <person name="Venter S.N."/>
            <person name="Steenkamp E.T."/>
        </authorList>
    </citation>
    <scope>NUCLEOTIDE SEQUENCE [LARGE SCALE GENOMIC DNA]</scope>
    <source>
        <strain evidence="5 6">WC7.3b</strain>
    </source>
</reference>
<dbReference type="Gene3D" id="1.10.1400.10">
    <property type="match status" value="1"/>
</dbReference>
<feature type="signal peptide" evidence="4">
    <location>
        <begin position="1"/>
        <end position="49"/>
    </location>
</feature>
<name>A0ABR7PV58_9BURK</name>
<dbReference type="Gene3D" id="1.10.439.10">
    <property type="entry name" value="Penicillin Amidohydrolase, domain 1"/>
    <property type="match status" value="1"/>
</dbReference>
<comment type="similarity">
    <text evidence="1">Belongs to the peptidase S45 family.</text>
</comment>